<dbReference type="PROSITE" id="PS00658">
    <property type="entry name" value="FORK_HEAD_2"/>
    <property type="match status" value="1"/>
</dbReference>
<dbReference type="PANTHER" id="PTHR11829:SF343">
    <property type="entry name" value="FORK-HEAD DOMAIN-CONTAINING PROTEIN"/>
    <property type="match status" value="1"/>
</dbReference>
<name>J7RQL0_HUIN7</name>
<dbReference type="KEGG" id="kng:KNAG_0I02890"/>
<dbReference type="InterPro" id="IPR036390">
    <property type="entry name" value="WH_DNA-bd_sf"/>
</dbReference>
<dbReference type="RefSeq" id="XP_022466318.1">
    <property type="nucleotide sequence ID" value="XM_022609976.1"/>
</dbReference>
<dbReference type="InterPro" id="IPR018122">
    <property type="entry name" value="TF_fork_head_CS_1"/>
</dbReference>
<evidence type="ECO:0000256" key="4">
    <source>
        <dbReference type="SAM" id="MobiDB-lite"/>
    </source>
</evidence>
<dbReference type="SMART" id="SM00339">
    <property type="entry name" value="FH"/>
    <property type="match status" value="1"/>
</dbReference>
<evidence type="ECO:0000256" key="2">
    <source>
        <dbReference type="ARBA" id="ARBA00023242"/>
    </source>
</evidence>
<sequence>MLIGDPVPSSSFVAVRGGASSDNSVTANAGAPQHVNASYPIEEKIITPPSSTVRKQQKKTVDTLEFQDLLHPLSPAHSSPIAPSRAKRQRSDGCSRANGNLSLSEILSTLANKKQGDFTDKKPPYSYAVLICLAILQSAEGKLTLSQIYNWITTQFPFYKLKDSSWQNSIRHNLSLNEAFIKTDKSCDGKGHFWEVKPESAPKFFKGETADYNEIRQKLVSLDLNTHEDTGTVSNGVILNSTLNAKPQQQMAVINSSPNNEAMISHDDTDVENSPAGKVPRIEISNPFNGRVNGLLRSFQNNDILSLNQQANPSRLDPPYLMKRTHTAIGLQNIPFSGLTTEPVVPSHDFTPGLHDIHNGNELKSPQNLKRYICSFNSSFEMSPRGSKPDSASFIETFEDVLGGSTPSKSNSAGSNSSKLHSVMDTNEFEATPGAVSRPSGAGSHPQPSLLAIPNPNEILQTPELKRSHSMDKTPIRFANATPRDTHDSCFKKWQTPSHLFEDIYLSPIFKAMGKSGKVTATPGGTITKSLSPRKLSAPTLTHAEDHGIKSKLPSAGLFGVDVYSVWKRATGNVKETQNNKTTDSQANRETSGEGGSLNC</sequence>
<dbReference type="Pfam" id="PF00250">
    <property type="entry name" value="Forkhead"/>
    <property type="match status" value="1"/>
</dbReference>
<protein>
    <recommendedName>
        <fullName evidence="5">Fork-head domain-containing protein</fullName>
    </recommendedName>
</protein>
<dbReference type="STRING" id="1071383.J7RQL0"/>
<dbReference type="GO" id="GO:0005634">
    <property type="term" value="C:nucleus"/>
    <property type="evidence" value="ECO:0007669"/>
    <property type="project" value="UniProtKB-SubCell"/>
</dbReference>
<reference evidence="6 7" key="1">
    <citation type="journal article" date="2011" name="Proc. Natl. Acad. Sci. U.S.A.">
        <title>Evolutionary erosion of yeast sex chromosomes by mating-type switching accidents.</title>
        <authorList>
            <person name="Gordon J.L."/>
            <person name="Armisen D."/>
            <person name="Proux-Wera E."/>
            <person name="Oheigeartaigh S.S."/>
            <person name="Byrne K.P."/>
            <person name="Wolfe K.H."/>
        </authorList>
    </citation>
    <scope>NUCLEOTIDE SEQUENCE [LARGE SCALE GENOMIC DNA]</scope>
    <source>
        <strain evidence="7">ATCC MYA-139 / BCRC 22969 / CBS 8797 / CCRC 22969 / KCTC 17520 / NBRC 10181 / NCYC 3082</strain>
    </source>
</reference>
<dbReference type="PROSITE" id="PS00657">
    <property type="entry name" value="FORK_HEAD_1"/>
    <property type="match status" value="1"/>
</dbReference>
<dbReference type="OrthoDB" id="5954824at2759"/>
<keyword evidence="1 3" id="KW-0238">DNA-binding</keyword>
<dbReference type="GeneID" id="34527816"/>
<gene>
    <name evidence="6" type="primary">KNAG0I02890</name>
    <name evidence="6" type="ordered locus">KNAG_0I02890</name>
</gene>
<evidence type="ECO:0000256" key="3">
    <source>
        <dbReference type="PROSITE-ProRule" id="PRU00089"/>
    </source>
</evidence>
<dbReference type="HOGENOM" id="CLU_020432_0_0_1"/>
<organism evidence="6 7">
    <name type="scientific">Huiozyma naganishii (strain ATCC MYA-139 / BCRC 22969 / CBS 8797 / KCTC 17520 / NBRC 10181 / NCYC 3082 / Yp74L-3)</name>
    <name type="common">Yeast</name>
    <name type="synonym">Kazachstania naganishii</name>
    <dbReference type="NCBI Taxonomy" id="1071383"/>
    <lineage>
        <taxon>Eukaryota</taxon>
        <taxon>Fungi</taxon>
        <taxon>Dikarya</taxon>
        <taxon>Ascomycota</taxon>
        <taxon>Saccharomycotina</taxon>
        <taxon>Saccharomycetes</taxon>
        <taxon>Saccharomycetales</taxon>
        <taxon>Saccharomycetaceae</taxon>
        <taxon>Huiozyma</taxon>
    </lineage>
</organism>
<feature type="region of interest" description="Disordered" evidence="4">
    <location>
        <begin position="73"/>
        <end position="97"/>
    </location>
</feature>
<dbReference type="Proteomes" id="UP000006310">
    <property type="component" value="Chromosome 9"/>
</dbReference>
<dbReference type="CDD" id="cd00059">
    <property type="entry name" value="FH_FOX"/>
    <property type="match status" value="1"/>
</dbReference>
<keyword evidence="2 3" id="KW-0539">Nucleus</keyword>
<evidence type="ECO:0000313" key="7">
    <source>
        <dbReference type="Proteomes" id="UP000006310"/>
    </source>
</evidence>
<evidence type="ECO:0000256" key="1">
    <source>
        <dbReference type="ARBA" id="ARBA00023125"/>
    </source>
</evidence>
<dbReference type="EMBL" id="HE978322">
    <property type="protein sequence ID" value="CCK72073.1"/>
    <property type="molecule type" value="Genomic_DNA"/>
</dbReference>
<feature type="region of interest" description="Disordered" evidence="4">
    <location>
        <begin position="431"/>
        <end position="456"/>
    </location>
</feature>
<dbReference type="PROSITE" id="PS50039">
    <property type="entry name" value="FORK_HEAD_3"/>
    <property type="match status" value="1"/>
</dbReference>
<dbReference type="OMA" id="DVYSVWK"/>
<dbReference type="GO" id="GO:0000978">
    <property type="term" value="F:RNA polymerase II cis-regulatory region sequence-specific DNA binding"/>
    <property type="evidence" value="ECO:0007669"/>
    <property type="project" value="TreeGrafter"/>
</dbReference>
<evidence type="ECO:0000259" key="5">
    <source>
        <dbReference type="PROSITE" id="PS50039"/>
    </source>
</evidence>
<reference evidence="7" key="2">
    <citation type="submission" date="2012-08" db="EMBL/GenBank/DDBJ databases">
        <title>Genome sequence of Kazachstania naganishii.</title>
        <authorList>
            <person name="Gordon J.L."/>
            <person name="Armisen D."/>
            <person name="Proux-Wera E."/>
            <person name="OhEigeartaigh S.S."/>
            <person name="Byrne K.P."/>
            <person name="Wolfe K.H."/>
        </authorList>
    </citation>
    <scope>NUCLEOTIDE SEQUENCE [LARGE SCALE GENOMIC DNA]</scope>
    <source>
        <strain evidence="7">ATCC MYA-139 / BCRC 22969 / CBS 8797 / CCRC 22969 / KCTC 17520 / NBRC 10181 / NCYC 3082</strain>
    </source>
</reference>
<accession>J7RQL0</accession>
<dbReference type="AlphaFoldDB" id="J7RQL0"/>
<dbReference type="InterPro" id="IPR050211">
    <property type="entry name" value="FOX_domain-containing"/>
</dbReference>
<dbReference type="GO" id="GO:0000981">
    <property type="term" value="F:DNA-binding transcription factor activity, RNA polymerase II-specific"/>
    <property type="evidence" value="ECO:0007669"/>
    <property type="project" value="TreeGrafter"/>
</dbReference>
<dbReference type="SUPFAM" id="SSF46785">
    <property type="entry name" value="Winged helix' DNA-binding domain"/>
    <property type="match status" value="1"/>
</dbReference>
<dbReference type="PANTHER" id="PTHR11829">
    <property type="entry name" value="FORKHEAD BOX PROTEIN"/>
    <property type="match status" value="1"/>
</dbReference>
<feature type="region of interest" description="Disordered" evidence="4">
    <location>
        <begin position="574"/>
        <end position="600"/>
    </location>
</feature>
<evidence type="ECO:0000313" key="6">
    <source>
        <dbReference type="EMBL" id="CCK72073.1"/>
    </source>
</evidence>
<comment type="subcellular location">
    <subcellularLocation>
        <location evidence="3">Nucleus</location>
    </subcellularLocation>
</comment>
<dbReference type="InterPro" id="IPR001766">
    <property type="entry name" value="Fork_head_dom"/>
</dbReference>
<dbReference type="Gene3D" id="1.10.10.10">
    <property type="entry name" value="Winged helix-like DNA-binding domain superfamily/Winged helix DNA-binding domain"/>
    <property type="match status" value="1"/>
</dbReference>
<proteinExistence type="predicted"/>
<dbReference type="InterPro" id="IPR030456">
    <property type="entry name" value="TF_fork_head_CS_2"/>
</dbReference>
<feature type="DNA-binding region" description="Fork-head" evidence="3">
    <location>
        <begin position="122"/>
        <end position="205"/>
    </location>
</feature>
<dbReference type="eggNOG" id="KOG2294">
    <property type="taxonomic scope" value="Eukaryota"/>
</dbReference>
<dbReference type="InterPro" id="IPR036388">
    <property type="entry name" value="WH-like_DNA-bd_sf"/>
</dbReference>
<dbReference type="FunFam" id="1.10.10.10:FF:000135">
    <property type="entry name" value="forkhead box protein G1"/>
    <property type="match status" value="1"/>
</dbReference>
<dbReference type="PRINTS" id="PR00053">
    <property type="entry name" value="FORKHEAD"/>
</dbReference>
<feature type="compositionally biased region" description="Polar residues" evidence="4">
    <location>
        <begin position="574"/>
        <end position="590"/>
    </location>
</feature>
<keyword evidence="7" id="KW-1185">Reference proteome</keyword>
<feature type="domain" description="Fork-head" evidence="5">
    <location>
        <begin position="122"/>
        <end position="205"/>
    </location>
</feature>